<dbReference type="RefSeq" id="WP_338547152.1">
    <property type="nucleotide sequence ID" value="NZ_CP145723.1"/>
</dbReference>
<keyword evidence="2" id="KW-1185">Reference proteome</keyword>
<proteinExistence type="predicted"/>
<protein>
    <recommendedName>
        <fullName evidence="3">Restriction endonuclease</fullName>
    </recommendedName>
</protein>
<reference evidence="1 2" key="1">
    <citation type="submission" date="2024-02" db="EMBL/GenBank/DDBJ databases">
        <title>The whole genome sequence of Pseudomonas benzopyrenica MLY92.</title>
        <authorList>
            <person name="Liu Y."/>
        </authorList>
    </citation>
    <scope>NUCLEOTIDE SEQUENCE [LARGE SCALE GENOMIC DNA]</scope>
    <source>
        <strain evidence="1 2">MLY92</strain>
    </source>
</reference>
<dbReference type="EMBL" id="CP145723">
    <property type="protein sequence ID" value="WWM68806.1"/>
    <property type="molecule type" value="Genomic_DNA"/>
</dbReference>
<evidence type="ECO:0008006" key="3">
    <source>
        <dbReference type="Google" id="ProtNLM"/>
    </source>
</evidence>
<accession>A0ABZ2FZ68</accession>
<gene>
    <name evidence="1" type="ORF">V6W80_11215</name>
</gene>
<evidence type="ECO:0000313" key="1">
    <source>
        <dbReference type="EMBL" id="WWM68806.1"/>
    </source>
</evidence>
<name>A0ABZ2FZ68_9PSED</name>
<dbReference type="Proteomes" id="UP001372714">
    <property type="component" value="Chromosome"/>
</dbReference>
<sequence length="213" mass="24125">MNLETIMNLPGGSVVRVTVERDLSRPSYDDFCCDVEEHLINAIINLEQNKSVFHTLGEDQLSTIILTWLKGAGLDAEHDSNRNGHVDFLVKSGRFNWLGEAKLDDGPAYVMEGFRQLCDRYSDGNGFSSKGAVIVYTSKQSKLDFLDGWMDYLVSNYEIAVARHERCLQTLSEITSHVHPATGLRYQVRHFPVSMYYKPTDKSARNSRSKKKA</sequence>
<organism evidence="1 2">
    <name type="scientific">Pseudomonas benzopyrenica</name>
    <dbReference type="NCBI Taxonomy" id="2993566"/>
    <lineage>
        <taxon>Bacteria</taxon>
        <taxon>Pseudomonadati</taxon>
        <taxon>Pseudomonadota</taxon>
        <taxon>Gammaproteobacteria</taxon>
        <taxon>Pseudomonadales</taxon>
        <taxon>Pseudomonadaceae</taxon>
        <taxon>Pseudomonas</taxon>
    </lineage>
</organism>
<evidence type="ECO:0000313" key="2">
    <source>
        <dbReference type="Proteomes" id="UP001372714"/>
    </source>
</evidence>